<accession>A0AA37STE6</accession>
<dbReference type="InterPro" id="IPR036097">
    <property type="entry name" value="HisK_dim/P_sf"/>
</dbReference>
<evidence type="ECO:0000256" key="1">
    <source>
        <dbReference type="ARBA" id="ARBA00000085"/>
    </source>
</evidence>
<evidence type="ECO:0000313" key="11">
    <source>
        <dbReference type="EMBL" id="GLR17838.1"/>
    </source>
</evidence>
<keyword evidence="12" id="KW-1185">Reference proteome</keyword>
<keyword evidence="9" id="KW-1133">Transmembrane helix</keyword>
<dbReference type="SUPFAM" id="SSF47384">
    <property type="entry name" value="Homodimeric domain of signal transducing histidine kinase"/>
    <property type="match status" value="1"/>
</dbReference>
<dbReference type="EC" id="2.7.13.3" evidence="2"/>
<keyword evidence="9" id="KW-0472">Membrane</keyword>
<evidence type="ECO:0000313" key="12">
    <source>
        <dbReference type="Proteomes" id="UP001156666"/>
    </source>
</evidence>
<dbReference type="GO" id="GO:0005524">
    <property type="term" value="F:ATP binding"/>
    <property type="evidence" value="ECO:0007669"/>
    <property type="project" value="UniProtKB-KW"/>
</dbReference>
<keyword evidence="9" id="KW-0812">Transmembrane</keyword>
<keyword evidence="6 11" id="KW-0418">Kinase</keyword>
<protein>
    <recommendedName>
        <fullName evidence="2">histidine kinase</fullName>
        <ecNumber evidence="2">2.7.13.3</ecNumber>
    </recommendedName>
</protein>
<evidence type="ECO:0000256" key="9">
    <source>
        <dbReference type="SAM" id="Phobius"/>
    </source>
</evidence>
<dbReference type="InterPro" id="IPR005467">
    <property type="entry name" value="His_kinase_dom"/>
</dbReference>
<name>A0AA37STE6_9BACT</name>
<dbReference type="Pfam" id="PF02518">
    <property type="entry name" value="HATPase_c"/>
    <property type="match status" value="1"/>
</dbReference>
<keyword evidence="7" id="KW-0067">ATP-binding</keyword>
<sequence length="386" mass="44218">MELYKSRSKWRILLAIFGMIIVVITSFYSYYLAQQLGEKELKSVKLFALALSEAYENDDLNADFTIVDEIIKNNTVPIVLEDEDGALEGYNFPEEKLLDQEFLIKQIEKSKNRGFDPIQGSGYSRIIYLNYSRLYTLIRLYPIVQFLLVAIFILLGYLVFSASRREEQNRVWAGMAKETAHQLGTPISAIIGWLEHLKIDENITTDQLEILDELANDVDRLNLVADRFSKIGSEPKLKTYGIYDILNETKEYMEKRASRNVSFRFPESQPEELYVNVNKHLFVWVLENLMRNALDAMEGKGEISAEVHSDSNNVTILLSDTGKGIPESKQKTVFRPGYSTKTRGWGLGLSLAKRIIEQYHKGKIFVKNSKLNEGTTFQINLPKASL</sequence>
<evidence type="ECO:0000256" key="6">
    <source>
        <dbReference type="ARBA" id="ARBA00022777"/>
    </source>
</evidence>
<dbReference type="InterPro" id="IPR036890">
    <property type="entry name" value="HATPase_C_sf"/>
</dbReference>
<dbReference type="SMART" id="SM00387">
    <property type="entry name" value="HATPase_c"/>
    <property type="match status" value="1"/>
</dbReference>
<dbReference type="PANTHER" id="PTHR43065">
    <property type="entry name" value="SENSOR HISTIDINE KINASE"/>
    <property type="match status" value="1"/>
</dbReference>
<proteinExistence type="predicted"/>
<gene>
    <name evidence="11" type="primary">porY</name>
    <name evidence="11" type="ORF">GCM10007940_24530</name>
</gene>
<evidence type="ECO:0000256" key="3">
    <source>
        <dbReference type="ARBA" id="ARBA00022553"/>
    </source>
</evidence>
<dbReference type="PANTHER" id="PTHR43065:SF10">
    <property type="entry name" value="PEROXIDE STRESS-ACTIVATED HISTIDINE KINASE MAK3"/>
    <property type="match status" value="1"/>
</dbReference>
<keyword evidence="3" id="KW-0597">Phosphoprotein</keyword>
<evidence type="ECO:0000256" key="4">
    <source>
        <dbReference type="ARBA" id="ARBA00022679"/>
    </source>
</evidence>
<comment type="catalytic activity">
    <reaction evidence="1">
        <text>ATP + protein L-histidine = ADP + protein N-phospho-L-histidine.</text>
        <dbReference type="EC" id="2.7.13.3"/>
    </reaction>
</comment>
<feature type="transmembrane region" description="Helical" evidence="9">
    <location>
        <begin position="140"/>
        <end position="160"/>
    </location>
</feature>
<evidence type="ECO:0000256" key="2">
    <source>
        <dbReference type="ARBA" id="ARBA00012438"/>
    </source>
</evidence>
<keyword evidence="4" id="KW-0808">Transferase</keyword>
<keyword evidence="5" id="KW-0547">Nucleotide-binding</keyword>
<organism evidence="11 12">
    <name type="scientific">Portibacter lacus</name>
    <dbReference type="NCBI Taxonomy" id="1099794"/>
    <lineage>
        <taxon>Bacteria</taxon>
        <taxon>Pseudomonadati</taxon>
        <taxon>Bacteroidota</taxon>
        <taxon>Saprospiria</taxon>
        <taxon>Saprospirales</taxon>
        <taxon>Haliscomenobacteraceae</taxon>
        <taxon>Portibacter</taxon>
    </lineage>
</organism>
<dbReference type="InterPro" id="IPR003594">
    <property type="entry name" value="HATPase_dom"/>
</dbReference>
<dbReference type="EMBL" id="BSOH01000014">
    <property type="protein sequence ID" value="GLR17838.1"/>
    <property type="molecule type" value="Genomic_DNA"/>
</dbReference>
<dbReference type="RefSeq" id="WP_235291519.1">
    <property type="nucleotide sequence ID" value="NZ_BSOH01000014.1"/>
</dbReference>
<dbReference type="PROSITE" id="PS50109">
    <property type="entry name" value="HIS_KIN"/>
    <property type="match status" value="1"/>
</dbReference>
<keyword evidence="8" id="KW-0902">Two-component regulatory system</keyword>
<reference evidence="11" key="1">
    <citation type="journal article" date="2014" name="Int. J. Syst. Evol. Microbiol.">
        <title>Complete genome sequence of Corynebacterium casei LMG S-19264T (=DSM 44701T), isolated from a smear-ripened cheese.</title>
        <authorList>
            <consortium name="US DOE Joint Genome Institute (JGI-PGF)"/>
            <person name="Walter F."/>
            <person name="Albersmeier A."/>
            <person name="Kalinowski J."/>
            <person name="Ruckert C."/>
        </authorList>
    </citation>
    <scope>NUCLEOTIDE SEQUENCE</scope>
    <source>
        <strain evidence="11">NBRC 108769</strain>
    </source>
</reference>
<evidence type="ECO:0000256" key="7">
    <source>
        <dbReference type="ARBA" id="ARBA00022840"/>
    </source>
</evidence>
<comment type="caution">
    <text evidence="11">The sequence shown here is derived from an EMBL/GenBank/DDBJ whole genome shotgun (WGS) entry which is preliminary data.</text>
</comment>
<dbReference type="GO" id="GO:0000155">
    <property type="term" value="F:phosphorelay sensor kinase activity"/>
    <property type="evidence" value="ECO:0007669"/>
    <property type="project" value="InterPro"/>
</dbReference>
<feature type="domain" description="Histidine kinase" evidence="10">
    <location>
        <begin position="178"/>
        <end position="385"/>
    </location>
</feature>
<evidence type="ECO:0000259" key="10">
    <source>
        <dbReference type="PROSITE" id="PS50109"/>
    </source>
</evidence>
<evidence type="ECO:0000256" key="5">
    <source>
        <dbReference type="ARBA" id="ARBA00022741"/>
    </source>
</evidence>
<dbReference type="CDD" id="cd00082">
    <property type="entry name" value="HisKA"/>
    <property type="match status" value="1"/>
</dbReference>
<evidence type="ECO:0000256" key="8">
    <source>
        <dbReference type="ARBA" id="ARBA00023012"/>
    </source>
</evidence>
<feature type="transmembrane region" description="Helical" evidence="9">
    <location>
        <begin position="12"/>
        <end position="33"/>
    </location>
</feature>
<dbReference type="InterPro" id="IPR004358">
    <property type="entry name" value="Sig_transdc_His_kin-like_C"/>
</dbReference>
<dbReference type="PRINTS" id="PR00344">
    <property type="entry name" value="BCTRLSENSOR"/>
</dbReference>
<dbReference type="InterPro" id="IPR003661">
    <property type="entry name" value="HisK_dim/P_dom"/>
</dbReference>
<dbReference type="Gene3D" id="3.30.565.10">
    <property type="entry name" value="Histidine kinase-like ATPase, C-terminal domain"/>
    <property type="match status" value="1"/>
</dbReference>
<dbReference type="Proteomes" id="UP001156666">
    <property type="component" value="Unassembled WGS sequence"/>
</dbReference>
<reference evidence="11" key="2">
    <citation type="submission" date="2023-01" db="EMBL/GenBank/DDBJ databases">
        <title>Draft genome sequence of Portibacter lacus strain NBRC 108769.</title>
        <authorList>
            <person name="Sun Q."/>
            <person name="Mori K."/>
        </authorList>
    </citation>
    <scope>NUCLEOTIDE SEQUENCE</scope>
    <source>
        <strain evidence="11">NBRC 108769</strain>
    </source>
</reference>
<dbReference type="AlphaFoldDB" id="A0AA37STE6"/>
<dbReference type="SUPFAM" id="SSF55874">
    <property type="entry name" value="ATPase domain of HSP90 chaperone/DNA topoisomerase II/histidine kinase"/>
    <property type="match status" value="1"/>
</dbReference>